<keyword evidence="5 6" id="KW-0472">Membrane</keyword>
<feature type="transmembrane region" description="Helical" evidence="8">
    <location>
        <begin position="59"/>
        <end position="79"/>
    </location>
</feature>
<dbReference type="AlphaFoldDB" id="A0A177V140"/>
<keyword evidence="12" id="KW-1185">Reference proteome</keyword>
<reference evidence="10" key="2">
    <citation type="journal article" date="2019" name="IMA Fungus">
        <title>Genome sequencing and comparison of five Tilletia species to identify candidate genes for the detection of regulated species infecting wheat.</title>
        <authorList>
            <person name="Nguyen H.D.T."/>
            <person name="Sultana T."/>
            <person name="Kesanakurti P."/>
            <person name="Hambleton S."/>
        </authorList>
    </citation>
    <scope>NUCLEOTIDE SEQUENCE</scope>
    <source>
        <strain evidence="10">DAOMC 238032</strain>
    </source>
</reference>
<evidence type="ECO:0000256" key="8">
    <source>
        <dbReference type="SAM" id="Phobius"/>
    </source>
</evidence>
<dbReference type="GO" id="GO:0045332">
    <property type="term" value="P:phospholipid translocation"/>
    <property type="evidence" value="ECO:0007669"/>
    <property type="project" value="UniProtKB-UniRule"/>
</dbReference>
<evidence type="ECO:0000313" key="11">
    <source>
        <dbReference type="Proteomes" id="UP000077671"/>
    </source>
</evidence>
<evidence type="ECO:0000256" key="1">
    <source>
        <dbReference type="ARBA" id="ARBA00004141"/>
    </source>
</evidence>
<evidence type="ECO:0000256" key="4">
    <source>
        <dbReference type="ARBA" id="ARBA00022989"/>
    </source>
</evidence>
<comment type="subcellular location">
    <subcellularLocation>
        <location evidence="1">Membrane</location>
        <topology evidence="1">Multi-pass membrane protein</topology>
    </subcellularLocation>
</comment>
<dbReference type="PIRSF" id="PIRSF015840">
    <property type="entry name" value="DUF284_TM_euk"/>
    <property type="match status" value="1"/>
</dbReference>
<dbReference type="Proteomes" id="UP000077671">
    <property type="component" value="Unassembled WGS sequence"/>
</dbReference>
<evidence type="ECO:0000256" key="2">
    <source>
        <dbReference type="ARBA" id="ARBA00009457"/>
    </source>
</evidence>
<feature type="transmembrane region" description="Helical" evidence="8">
    <location>
        <begin position="374"/>
        <end position="394"/>
    </location>
</feature>
<evidence type="ECO:0008006" key="13">
    <source>
        <dbReference type="Google" id="ProtNLM"/>
    </source>
</evidence>
<keyword evidence="4 8" id="KW-1133">Transmembrane helix</keyword>
<comment type="similarity">
    <text evidence="2 6">Belongs to the CDC50/LEM3 family.</text>
</comment>
<evidence type="ECO:0000256" key="7">
    <source>
        <dbReference type="SAM" id="MobiDB-lite"/>
    </source>
</evidence>
<dbReference type="PANTHER" id="PTHR10926">
    <property type="entry name" value="CELL CYCLE CONTROL PROTEIN 50"/>
    <property type="match status" value="1"/>
</dbReference>
<dbReference type="InterPro" id="IPR005045">
    <property type="entry name" value="CDC50/LEM3_fam"/>
</dbReference>
<sequence>MAGSRRQRQRQRSNSSDDYDHDHDHDHTQPSTARRPPLSAWRSQKLPAWQPLMTPSSTISVLFLVGIIIAPIGAVIFFFSTKRDYLAFDYTQCASTATNTLADMPKPKYTYQIDQMPSNITAPQWAYIPNDRAPSGSACRILFSLPNSIPTPVLLAYRITNFHQNHRNYVRGVDTDQMKGKPQGTGSLETLCRPIWKDDVSGKPVYPCGLIANSIFNDTFSDPIIAMQNGALTQTSFAMAESNLVPESERKKYAISTYNPVDVVPPPFWRGSNKGPYGYAAGYADVPQSGLPTGSGSSNESRALFDPTKDEHFMVWMNTAALPNFEKLYKRSDSVPMGSGRYAIDIFDNWPVQGFKGTKSLVLTTAAWNGSRNVLLGLLTLGTGGLCLILALIFTARHVIKPRKLGQFNK</sequence>
<evidence type="ECO:0000313" key="10">
    <source>
        <dbReference type="EMBL" id="KAE8261022.1"/>
    </source>
</evidence>
<evidence type="ECO:0000256" key="5">
    <source>
        <dbReference type="ARBA" id="ARBA00023136"/>
    </source>
</evidence>
<dbReference type="EMBL" id="LWDD02000428">
    <property type="protein sequence ID" value="KAE8261022.1"/>
    <property type="molecule type" value="Genomic_DNA"/>
</dbReference>
<evidence type="ECO:0000313" key="12">
    <source>
        <dbReference type="Proteomes" id="UP000836402"/>
    </source>
</evidence>
<dbReference type="Pfam" id="PF03381">
    <property type="entry name" value="CDC50"/>
    <property type="match status" value="1"/>
</dbReference>
<organism evidence="10 11">
    <name type="scientific">Tilletia caries</name>
    <name type="common">wheat bunt fungus</name>
    <dbReference type="NCBI Taxonomy" id="13290"/>
    <lineage>
        <taxon>Eukaryota</taxon>
        <taxon>Fungi</taxon>
        <taxon>Dikarya</taxon>
        <taxon>Basidiomycota</taxon>
        <taxon>Ustilaginomycotina</taxon>
        <taxon>Exobasidiomycetes</taxon>
        <taxon>Tilletiales</taxon>
        <taxon>Tilletiaceae</taxon>
        <taxon>Tilletia</taxon>
    </lineage>
</organism>
<accession>A0A177V140</accession>
<dbReference type="Proteomes" id="UP000836402">
    <property type="component" value="Unassembled WGS sequence"/>
</dbReference>
<feature type="compositionally biased region" description="Basic and acidic residues" evidence="7">
    <location>
        <begin position="18"/>
        <end position="28"/>
    </location>
</feature>
<dbReference type="EMBL" id="CAJHJG010002125">
    <property type="protein sequence ID" value="CAD6917815.1"/>
    <property type="molecule type" value="Genomic_DNA"/>
</dbReference>
<dbReference type="GO" id="GO:0005783">
    <property type="term" value="C:endoplasmic reticulum"/>
    <property type="evidence" value="ECO:0007669"/>
    <property type="project" value="TreeGrafter"/>
</dbReference>
<keyword evidence="3 8" id="KW-0812">Transmembrane</keyword>
<reference evidence="9" key="3">
    <citation type="submission" date="2020-10" db="EMBL/GenBank/DDBJ databases">
        <authorList>
            <person name="Sedaghatjoo S."/>
        </authorList>
    </citation>
    <scope>NUCLEOTIDE SEQUENCE</scope>
    <source>
        <strain evidence="9">AZH3</strain>
    </source>
</reference>
<feature type="region of interest" description="Disordered" evidence="7">
    <location>
        <begin position="1"/>
        <end position="39"/>
    </location>
</feature>
<gene>
    <name evidence="10" type="ORF">A4X03_0g3611</name>
    <name evidence="9" type="ORF">JKIAZH3_G1163</name>
</gene>
<dbReference type="GO" id="GO:0005794">
    <property type="term" value="C:Golgi apparatus"/>
    <property type="evidence" value="ECO:0007669"/>
    <property type="project" value="TreeGrafter"/>
</dbReference>
<proteinExistence type="inferred from homology"/>
<dbReference type="GO" id="GO:0005886">
    <property type="term" value="C:plasma membrane"/>
    <property type="evidence" value="ECO:0007669"/>
    <property type="project" value="TreeGrafter"/>
</dbReference>
<comment type="caution">
    <text evidence="10">The sequence shown here is derived from an EMBL/GenBank/DDBJ whole genome shotgun (WGS) entry which is preliminary data.</text>
</comment>
<feature type="compositionally biased region" description="Basic residues" evidence="7">
    <location>
        <begin position="1"/>
        <end position="11"/>
    </location>
</feature>
<evidence type="ECO:0000256" key="6">
    <source>
        <dbReference type="PIRNR" id="PIRNR015840"/>
    </source>
</evidence>
<reference evidence="10" key="1">
    <citation type="submission" date="2016-04" db="EMBL/GenBank/DDBJ databases">
        <authorList>
            <person name="Nguyen H.D."/>
            <person name="Kesanakurti P."/>
            <person name="Cullis J."/>
            <person name="Levesque C.A."/>
            <person name="Hambleton S."/>
        </authorList>
    </citation>
    <scope>NUCLEOTIDE SEQUENCE</scope>
    <source>
        <strain evidence="10">DAOMC 238032</strain>
    </source>
</reference>
<protein>
    <recommendedName>
        <fullName evidence="13">Cell cycle control protein</fullName>
    </recommendedName>
</protein>
<evidence type="ECO:0000313" key="9">
    <source>
        <dbReference type="EMBL" id="CAD6917815.1"/>
    </source>
</evidence>
<name>A0A177V140_9BASI</name>
<evidence type="ECO:0000256" key="3">
    <source>
        <dbReference type="ARBA" id="ARBA00022692"/>
    </source>
</evidence>
<dbReference type="PANTHER" id="PTHR10926:SF0">
    <property type="entry name" value="CDC50, ISOFORM A"/>
    <property type="match status" value="1"/>
</dbReference>